<dbReference type="Proteomes" id="UP000789901">
    <property type="component" value="Unassembled WGS sequence"/>
</dbReference>
<protein>
    <submittedName>
        <fullName evidence="1">12110_t:CDS:1</fullName>
    </submittedName>
</protein>
<dbReference type="EMBL" id="CAJVQB010053284">
    <property type="protein sequence ID" value="CAG8836308.1"/>
    <property type="molecule type" value="Genomic_DNA"/>
</dbReference>
<gene>
    <name evidence="1" type="ORF">GMARGA_LOCUS32970</name>
</gene>
<comment type="caution">
    <text evidence="1">The sequence shown here is derived from an EMBL/GenBank/DDBJ whole genome shotgun (WGS) entry which is preliminary data.</text>
</comment>
<reference evidence="1 2" key="1">
    <citation type="submission" date="2021-06" db="EMBL/GenBank/DDBJ databases">
        <authorList>
            <person name="Kallberg Y."/>
            <person name="Tangrot J."/>
            <person name="Rosling A."/>
        </authorList>
    </citation>
    <scope>NUCLEOTIDE SEQUENCE [LARGE SCALE GENOMIC DNA]</scope>
    <source>
        <strain evidence="1 2">120-4 pot B 10/14</strain>
    </source>
</reference>
<keyword evidence="2" id="KW-1185">Reference proteome</keyword>
<proteinExistence type="predicted"/>
<accession>A0ABN7WP62</accession>
<sequence length="102" mass="11833">RIVTKVMLSRVAERLLIQLYVEGQHIPMNISIQHKSTITCLNLSRNIRDQVILNRHANKSTAKEIKLKLLAPFNGTSREQLEKQEKYGTNICSERKIQHLLE</sequence>
<organism evidence="1 2">
    <name type="scientific">Gigaspora margarita</name>
    <dbReference type="NCBI Taxonomy" id="4874"/>
    <lineage>
        <taxon>Eukaryota</taxon>
        <taxon>Fungi</taxon>
        <taxon>Fungi incertae sedis</taxon>
        <taxon>Mucoromycota</taxon>
        <taxon>Glomeromycotina</taxon>
        <taxon>Glomeromycetes</taxon>
        <taxon>Diversisporales</taxon>
        <taxon>Gigasporaceae</taxon>
        <taxon>Gigaspora</taxon>
    </lineage>
</organism>
<evidence type="ECO:0000313" key="2">
    <source>
        <dbReference type="Proteomes" id="UP000789901"/>
    </source>
</evidence>
<name>A0ABN7WP62_GIGMA</name>
<feature type="non-terminal residue" evidence="1">
    <location>
        <position position="1"/>
    </location>
</feature>
<evidence type="ECO:0000313" key="1">
    <source>
        <dbReference type="EMBL" id="CAG8836308.1"/>
    </source>
</evidence>